<dbReference type="InterPro" id="IPR019385">
    <property type="entry name" value="PHAX_RNA-binding_domain"/>
</dbReference>
<dbReference type="FunFam" id="1.10.10.1440:FF:000001">
    <property type="entry name" value="phosphorylated adapter RNA export protein-like"/>
    <property type="match status" value="1"/>
</dbReference>
<keyword evidence="13" id="KW-1185">Reference proteome</keyword>
<evidence type="ECO:0000256" key="4">
    <source>
        <dbReference type="ARBA" id="ARBA00016856"/>
    </source>
</evidence>
<feature type="region of interest" description="Disordered" evidence="11">
    <location>
        <begin position="1"/>
        <end position="108"/>
    </location>
</feature>
<gene>
    <name evidence="14" type="primary">LOC106173842</name>
</gene>
<dbReference type="GO" id="GO:0006408">
    <property type="term" value="P:snRNA export from nucleus"/>
    <property type="evidence" value="ECO:0007669"/>
    <property type="project" value="InterPro"/>
</dbReference>
<feature type="compositionally biased region" description="Acidic residues" evidence="11">
    <location>
        <begin position="1"/>
        <end position="17"/>
    </location>
</feature>
<feature type="compositionally biased region" description="Acidic residues" evidence="11">
    <location>
        <begin position="442"/>
        <end position="462"/>
    </location>
</feature>
<evidence type="ECO:0000256" key="8">
    <source>
        <dbReference type="ARBA" id="ARBA00022927"/>
    </source>
</evidence>
<keyword evidence="6" id="KW-0963">Cytoplasm</keyword>
<evidence type="ECO:0000256" key="9">
    <source>
        <dbReference type="ARBA" id="ARBA00023242"/>
    </source>
</evidence>
<feature type="compositionally biased region" description="Basic and acidic residues" evidence="11">
    <location>
        <begin position="407"/>
        <end position="425"/>
    </location>
</feature>
<feature type="compositionally biased region" description="Basic and acidic residues" evidence="11">
    <location>
        <begin position="343"/>
        <end position="390"/>
    </location>
</feature>
<feature type="region of interest" description="Disordered" evidence="11">
    <location>
        <begin position="332"/>
        <end position="462"/>
    </location>
</feature>
<name>A0A1S3JKD4_LINAN</name>
<keyword evidence="9" id="KW-0539">Nucleus</keyword>
<evidence type="ECO:0000256" key="7">
    <source>
        <dbReference type="ARBA" id="ARBA00022884"/>
    </source>
</evidence>
<dbReference type="AlphaFoldDB" id="A0A1S3JKD4"/>
<dbReference type="Gene3D" id="1.10.10.1440">
    <property type="entry name" value="PHAX RNA-binding domain"/>
    <property type="match status" value="1"/>
</dbReference>
<dbReference type="Pfam" id="PF10258">
    <property type="entry name" value="PHAX_RNA-bd"/>
    <property type="match status" value="1"/>
</dbReference>
<feature type="compositionally biased region" description="Acidic residues" evidence="11">
    <location>
        <begin position="60"/>
        <end position="72"/>
    </location>
</feature>
<evidence type="ECO:0000256" key="5">
    <source>
        <dbReference type="ARBA" id="ARBA00022448"/>
    </source>
</evidence>
<evidence type="ECO:0000259" key="12">
    <source>
        <dbReference type="Pfam" id="PF10258"/>
    </source>
</evidence>
<keyword evidence="5" id="KW-0813">Transport</keyword>
<feature type="compositionally biased region" description="Polar residues" evidence="11">
    <location>
        <begin position="426"/>
        <end position="437"/>
    </location>
</feature>
<sequence>MEDFEEGELLESDEEQNDDLHRTDVTKPSDSIENRGAWGSRHPVPNYRSTGKLTLSSSEDSSDSEREEDDDELLFKRKKSRQSDKNGHGMDFQPSATFQNPLLNKSQPSWVGMMSKQKHRNNIWGSVLQEQTLSQGLGGFGVDQSKTDLKSDRSVETYDYTKAAEDHRPIIEAGDDGTVVSNDPFDQVLQTDHSALEKNMQSRTGIDRKRKRPIRDRLGSFSHDKHKSRDHIKVTEDDPEEKVVSAITVALNEPKKELMERVVKVVGVKKAIQLLYETEDVEDAGGLWINDGSRRRTPGGVYLQLLKADPSVTKDHLKDIFIESFMYDKEKQKEAKRRKRRRKAEEARRRMEIGLRTMDAKGHETNLEEKTSDRKDYSGSDNPRFMHCDPDNEMDEDRDESDDEIKDFESLLRKHKEVQEKKKTEVSNMESQITEVSGINMENEDVAEPEISIDIEEGESID</sequence>
<dbReference type="GO" id="GO:0015031">
    <property type="term" value="P:protein transport"/>
    <property type="evidence" value="ECO:0007669"/>
    <property type="project" value="UniProtKB-KW"/>
</dbReference>
<dbReference type="PANTHER" id="PTHR13135:SF0">
    <property type="entry name" value="PHOSPHORYLATED ADAPTER RNA EXPORT PROTEIN"/>
    <property type="match status" value="1"/>
</dbReference>
<evidence type="ECO:0000313" key="14">
    <source>
        <dbReference type="RefSeq" id="XP_013410586.1"/>
    </source>
</evidence>
<dbReference type="InterPro" id="IPR038092">
    <property type="entry name" value="PHAX_RNA-binding_sf"/>
</dbReference>
<dbReference type="InParanoid" id="A0A1S3JKD4"/>
<comment type="similarity">
    <text evidence="3">Belongs to the PHAX family.</text>
</comment>
<dbReference type="Proteomes" id="UP000085678">
    <property type="component" value="Unplaced"/>
</dbReference>
<evidence type="ECO:0000256" key="10">
    <source>
        <dbReference type="ARBA" id="ARBA00030834"/>
    </source>
</evidence>
<evidence type="ECO:0000256" key="3">
    <source>
        <dbReference type="ARBA" id="ARBA00006094"/>
    </source>
</evidence>
<feature type="compositionally biased region" description="Acidic residues" evidence="11">
    <location>
        <begin position="391"/>
        <end position="406"/>
    </location>
</feature>
<dbReference type="GeneID" id="106173842"/>
<dbReference type="GO" id="GO:0005634">
    <property type="term" value="C:nucleus"/>
    <property type="evidence" value="ECO:0007669"/>
    <property type="project" value="UniProtKB-SubCell"/>
</dbReference>
<dbReference type="GO" id="GO:0005737">
    <property type="term" value="C:cytoplasm"/>
    <property type="evidence" value="ECO:0007669"/>
    <property type="project" value="UniProtKB-SubCell"/>
</dbReference>
<dbReference type="FunCoup" id="A0A1S3JKD4">
    <property type="interactions" value="1590"/>
</dbReference>
<keyword evidence="8" id="KW-0653">Protein transport</keyword>
<evidence type="ECO:0000256" key="11">
    <source>
        <dbReference type="SAM" id="MobiDB-lite"/>
    </source>
</evidence>
<dbReference type="STRING" id="7574.A0A1S3JKD4"/>
<evidence type="ECO:0000256" key="1">
    <source>
        <dbReference type="ARBA" id="ARBA00004123"/>
    </source>
</evidence>
<protein>
    <recommendedName>
        <fullName evidence="4">Phosphorylated adapter RNA export protein</fullName>
    </recommendedName>
    <alternativeName>
        <fullName evidence="10">RNA U small nuclear RNA export adapter protein</fullName>
    </alternativeName>
</protein>
<dbReference type="RefSeq" id="XP_013410586.1">
    <property type="nucleotide sequence ID" value="XM_013555132.1"/>
</dbReference>
<comment type="subcellular location">
    <subcellularLocation>
        <location evidence="2">Cytoplasm</location>
    </subcellularLocation>
    <subcellularLocation>
        <location evidence="1">Nucleus</location>
    </subcellularLocation>
</comment>
<dbReference type="GO" id="GO:0003723">
    <property type="term" value="F:RNA binding"/>
    <property type="evidence" value="ECO:0007669"/>
    <property type="project" value="UniProtKB-KW"/>
</dbReference>
<reference evidence="14" key="1">
    <citation type="submission" date="2025-08" db="UniProtKB">
        <authorList>
            <consortium name="RefSeq"/>
        </authorList>
    </citation>
    <scope>IDENTIFICATION</scope>
    <source>
        <tissue evidence="14">Gonads</tissue>
    </source>
</reference>
<feature type="domain" description="Phosphorylated adapter RNA export protein RNA-binding" evidence="12">
    <location>
        <begin position="244"/>
        <end position="323"/>
    </location>
</feature>
<organism evidence="13 14">
    <name type="scientific">Lingula anatina</name>
    <name type="common">Brachiopod</name>
    <name type="synonym">Lingula unguis</name>
    <dbReference type="NCBI Taxonomy" id="7574"/>
    <lineage>
        <taxon>Eukaryota</taxon>
        <taxon>Metazoa</taxon>
        <taxon>Spiralia</taxon>
        <taxon>Lophotrochozoa</taxon>
        <taxon>Brachiopoda</taxon>
        <taxon>Linguliformea</taxon>
        <taxon>Lingulata</taxon>
        <taxon>Lingulida</taxon>
        <taxon>Linguloidea</taxon>
        <taxon>Lingulidae</taxon>
        <taxon>Lingula</taxon>
    </lineage>
</organism>
<dbReference type="KEGG" id="lak:106173842"/>
<keyword evidence="7" id="KW-0694">RNA-binding</keyword>
<feature type="compositionally biased region" description="Basic and acidic residues" evidence="11">
    <location>
        <begin position="18"/>
        <end position="33"/>
    </location>
</feature>
<feature type="compositionally biased region" description="Polar residues" evidence="11">
    <location>
        <begin position="94"/>
        <end position="108"/>
    </location>
</feature>
<dbReference type="PANTHER" id="PTHR13135">
    <property type="entry name" value="CYTOSOLIC RESINIFERATOXIN BINDING PROTEIN RBP-26"/>
    <property type="match status" value="1"/>
</dbReference>
<dbReference type="InterPro" id="IPR039047">
    <property type="entry name" value="PHAX"/>
</dbReference>
<proteinExistence type="inferred from homology"/>
<dbReference type="OrthoDB" id="20573at2759"/>
<evidence type="ECO:0000313" key="13">
    <source>
        <dbReference type="Proteomes" id="UP000085678"/>
    </source>
</evidence>
<evidence type="ECO:0000256" key="2">
    <source>
        <dbReference type="ARBA" id="ARBA00004496"/>
    </source>
</evidence>
<evidence type="ECO:0000256" key="6">
    <source>
        <dbReference type="ARBA" id="ARBA00022490"/>
    </source>
</evidence>
<accession>A0A1S3JKD4</accession>
<dbReference type="OMA" id="EEGCIKK"/>